<protein>
    <submittedName>
        <fullName evidence="1">Uncharacterized protein</fullName>
    </submittedName>
</protein>
<dbReference type="Gramene" id="AUR62041782-RA">
    <property type="protein sequence ID" value="AUR62041782-RA:cds"/>
    <property type="gene ID" value="AUR62041782"/>
</dbReference>
<accession>A0A803N7M8</accession>
<proteinExistence type="predicted"/>
<sequence length="128" mass="15634">MKMVDKHQIHQKVEKFLLMSLYHVLMGAKKAKSRLKGKEVKTQALNTFKSFGEKLKMYDEMRDKVIDRDLERLELEKRKEARKQKQIKPEERNIQMQQYKMNWDMLQQLLAKEVRAPWEEYLSKFRAF</sequence>
<dbReference type="Proteomes" id="UP000596660">
    <property type="component" value="Unplaced"/>
</dbReference>
<reference evidence="1" key="1">
    <citation type="journal article" date="2017" name="Nature">
        <title>The genome of Chenopodium quinoa.</title>
        <authorList>
            <person name="Jarvis D.E."/>
            <person name="Ho Y.S."/>
            <person name="Lightfoot D.J."/>
            <person name="Schmoeckel S.M."/>
            <person name="Li B."/>
            <person name="Borm T.J.A."/>
            <person name="Ohyanagi H."/>
            <person name="Mineta K."/>
            <person name="Michell C.T."/>
            <person name="Saber N."/>
            <person name="Kharbatia N.M."/>
            <person name="Rupper R.R."/>
            <person name="Sharp A.R."/>
            <person name="Dally N."/>
            <person name="Boughton B.A."/>
            <person name="Woo Y.H."/>
            <person name="Gao G."/>
            <person name="Schijlen E.G.W.M."/>
            <person name="Guo X."/>
            <person name="Momin A.A."/>
            <person name="Negrao S."/>
            <person name="Al-Babili S."/>
            <person name="Gehring C."/>
            <person name="Roessner U."/>
            <person name="Jung C."/>
            <person name="Murphy K."/>
            <person name="Arold S.T."/>
            <person name="Gojobori T."/>
            <person name="van der Linden C.G."/>
            <person name="van Loo E.N."/>
            <person name="Jellen E.N."/>
            <person name="Maughan P.J."/>
            <person name="Tester M."/>
        </authorList>
    </citation>
    <scope>NUCLEOTIDE SEQUENCE [LARGE SCALE GENOMIC DNA]</scope>
    <source>
        <strain evidence="1">cv. PI 614886</strain>
    </source>
</reference>
<dbReference type="EnsemblPlants" id="AUR62041782-RA">
    <property type="protein sequence ID" value="AUR62041782-RA:cds"/>
    <property type="gene ID" value="AUR62041782"/>
</dbReference>
<organism evidence="1 2">
    <name type="scientific">Chenopodium quinoa</name>
    <name type="common">Quinoa</name>
    <dbReference type="NCBI Taxonomy" id="63459"/>
    <lineage>
        <taxon>Eukaryota</taxon>
        <taxon>Viridiplantae</taxon>
        <taxon>Streptophyta</taxon>
        <taxon>Embryophyta</taxon>
        <taxon>Tracheophyta</taxon>
        <taxon>Spermatophyta</taxon>
        <taxon>Magnoliopsida</taxon>
        <taxon>eudicotyledons</taxon>
        <taxon>Gunneridae</taxon>
        <taxon>Pentapetalae</taxon>
        <taxon>Caryophyllales</taxon>
        <taxon>Chenopodiaceae</taxon>
        <taxon>Chenopodioideae</taxon>
        <taxon>Atripliceae</taxon>
        <taxon>Chenopodium</taxon>
    </lineage>
</organism>
<dbReference type="AlphaFoldDB" id="A0A803N7M8"/>
<reference evidence="1" key="2">
    <citation type="submission" date="2021-03" db="UniProtKB">
        <authorList>
            <consortium name="EnsemblPlants"/>
        </authorList>
    </citation>
    <scope>IDENTIFICATION</scope>
</reference>
<evidence type="ECO:0000313" key="2">
    <source>
        <dbReference type="Proteomes" id="UP000596660"/>
    </source>
</evidence>
<evidence type="ECO:0000313" key="1">
    <source>
        <dbReference type="EnsemblPlants" id="AUR62041782-RA:cds"/>
    </source>
</evidence>
<keyword evidence="2" id="KW-1185">Reference proteome</keyword>
<name>A0A803N7M8_CHEQI</name>